<dbReference type="Proteomes" id="UP000490982">
    <property type="component" value="Unassembled WGS sequence"/>
</dbReference>
<dbReference type="EMBL" id="WNHU01000019">
    <property type="protein sequence ID" value="MTV42950.1"/>
    <property type="molecule type" value="Genomic_DNA"/>
</dbReference>
<dbReference type="OMA" id="TWDFQAP"/>
<dbReference type="EMBL" id="WNHS01000091">
    <property type="protein sequence ID" value="MTW25298.1"/>
    <property type="molecule type" value="Genomic_DNA"/>
</dbReference>
<evidence type="ECO:0000313" key="2">
    <source>
        <dbReference type="EMBL" id="MTV42950.1"/>
    </source>
</evidence>
<keyword evidence="6" id="KW-0808">Transferase</keyword>
<dbReference type="InterPro" id="IPR016181">
    <property type="entry name" value="Acyl_CoA_acyltransferase"/>
</dbReference>
<dbReference type="GO" id="GO:0016747">
    <property type="term" value="F:acyltransferase activity, transferring groups other than amino-acyl groups"/>
    <property type="evidence" value="ECO:0007669"/>
    <property type="project" value="InterPro"/>
</dbReference>
<evidence type="ECO:0000313" key="6">
    <source>
        <dbReference type="EMBL" id="MTW25298.1"/>
    </source>
</evidence>
<dbReference type="EMBL" id="WNHN01000005">
    <property type="protein sequence ID" value="MTV76117.1"/>
    <property type="molecule type" value="Genomic_DNA"/>
</dbReference>
<dbReference type="Proteomes" id="UP000476212">
    <property type="component" value="Unassembled WGS sequence"/>
</dbReference>
<dbReference type="Proteomes" id="UP000467349">
    <property type="component" value="Unassembled WGS sequence"/>
</dbReference>
<dbReference type="SUPFAM" id="SSF55729">
    <property type="entry name" value="Acyl-CoA N-acyltransferases (Nat)"/>
    <property type="match status" value="1"/>
</dbReference>
<dbReference type="Proteomes" id="UP000729182">
    <property type="component" value="Unassembled WGS sequence"/>
</dbReference>
<evidence type="ECO:0000313" key="9">
    <source>
        <dbReference type="Proteomes" id="UP000476212"/>
    </source>
</evidence>
<dbReference type="OrthoDB" id="9787920at2"/>
<proteinExistence type="predicted"/>
<dbReference type="CDD" id="cd04301">
    <property type="entry name" value="NAT_SF"/>
    <property type="match status" value="1"/>
</dbReference>
<dbReference type="AlphaFoldDB" id="A0A0T8J1W1"/>
<dbReference type="Proteomes" id="UP000469505">
    <property type="component" value="Unassembled WGS sequence"/>
</dbReference>
<protein>
    <submittedName>
        <fullName evidence="6">GNAT family N-acetyltransferase</fullName>
    </submittedName>
</protein>
<dbReference type="EMBL" id="WNIB01000008">
    <property type="protein sequence ID" value="MTV89480.1"/>
    <property type="molecule type" value="Genomic_DNA"/>
</dbReference>
<sequence>MISKTLLEIRLNSLIDLRMFYFISLYFRLENKESHKSQEIGNLIRVYNRSKREEAESEPLNLYVEDEKGNLLAGLIAETFGNWLEIEYLFVKEELRGQGIGSKLLQQAESEAKNRNCCFAFVNTYQFQAPDFYQKHGYKEVFSLQDYLYIRQRYYYQKNL</sequence>
<evidence type="ECO:0000313" key="10">
    <source>
        <dbReference type="Proteomes" id="UP000490982"/>
    </source>
</evidence>
<feature type="domain" description="N-acetyltransferase" evidence="1">
    <location>
        <begin position="7"/>
        <end position="160"/>
    </location>
</feature>
<accession>A0A0T8J1W1</accession>
<evidence type="ECO:0000313" key="5">
    <source>
        <dbReference type="EMBL" id="MTV89480.1"/>
    </source>
</evidence>
<dbReference type="Gene3D" id="3.40.630.30">
    <property type="match status" value="1"/>
</dbReference>
<evidence type="ECO:0000313" key="8">
    <source>
        <dbReference type="Proteomes" id="UP000469505"/>
    </source>
</evidence>
<evidence type="ECO:0000313" key="3">
    <source>
        <dbReference type="EMBL" id="MTV76117.1"/>
    </source>
</evidence>
<evidence type="ECO:0000259" key="1">
    <source>
        <dbReference type="PROSITE" id="PS51186"/>
    </source>
</evidence>
<evidence type="ECO:0000313" key="7">
    <source>
        <dbReference type="Proteomes" id="UP000467349"/>
    </source>
</evidence>
<evidence type="ECO:0000313" key="4">
    <source>
        <dbReference type="EMBL" id="MTV86142.1"/>
    </source>
</evidence>
<dbReference type="Pfam" id="PF00583">
    <property type="entry name" value="Acetyltransf_1"/>
    <property type="match status" value="1"/>
</dbReference>
<gene>
    <name evidence="3" type="ORF">GM535_02085</name>
    <name evidence="6" type="ORF">GM537_10840</name>
    <name evidence="4" type="ORF">GM543_00960</name>
    <name evidence="5" type="ORF">GM544_02935</name>
    <name evidence="2" type="ORF">GM545_04705</name>
</gene>
<reference evidence="7 8" key="1">
    <citation type="submission" date="2019-11" db="EMBL/GenBank/DDBJ databases">
        <title>Growth characteristics of pneumococcus vary with the chemical composition of the capsule and with environmental conditions.</title>
        <authorList>
            <person name="Tothpal A."/>
            <person name="Desobry K."/>
            <person name="Joshi S."/>
            <person name="Wyllie A.L."/>
            <person name="Weinberger D.M."/>
        </authorList>
    </citation>
    <scope>NUCLEOTIDE SEQUENCE [LARGE SCALE GENOMIC DNA]</scope>
    <source>
        <strain evidence="2">Pnumococcus09N</strain>
        <strain evidence="7">pnumococcus09N</strain>
        <strain evidence="3">Pnumococcus10A</strain>
        <strain evidence="9">pnumococcus15C</strain>
        <strain evidence="5">Pnumococcus15C</strain>
        <strain evidence="6">Pnumococcus23A</strain>
        <strain evidence="10">pnumococcus23A</strain>
        <strain evidence="4">Pnumococcus35B</strain>
        <strain evidence="8">pnumococcus35B</strain>
    </source>
</reference>
<name>A0A0T8J1W1_STREE</name>
<dbReference type="EMBL" id="WNHX01000003">
    <property type="protein sequence ID" value="MTV86142.1"/>
    <property type="molecule type" value="Genomic_DNA"/>
</dbReference>
<comment type="caution">
    <text evidence="6">The sequence shown here is derived from an EMBL/GenBank/DDBJ whole genome shotgun (WGS) entry which is preliminary data.</text>
</comment>
<dbReference type="PROSITE" id="PS51186">
    <property type="entry name" value="GNAT"/>
    <property type="match status" value="1"/>
</dbReference>
<dbReference type="InterPro" id="IPR000182">
    <property type="entry name" value="GNAT_dom"/>
</dbReference>
<organism evidence="6 10">
    <name type="scientific">Streptococcus pneumoniae</name>
    <dbReference type="NCBI Taxonomy" id="1313"/>
    <lineage>
        <taxon>Bacteria</taxon>
        <taxon>Bacillati</taxon>
        <taxon>Bacillota</taxon>
        <taxon>Bacilli</taxon>
        <taxon>Lactobacillales</taxon>
        <taxon>Streptococcaceae</taxon>
        <taxon>Streptococcus</taxon>
    </lineage>
</organism>